<dbReference type="Gene3D" id="3.30.565.10">
    <property type="entry name" value="Histidine kinase-like ATPase, C-terminal domain"/>
    <property type="match status" value="1"/>
</dbReference>
<keyword evidence="6" id="KW-0812">Transmembrane</keyword>
<evidence type="ECO:0000256" key="2">
    <source>
        <dbReference type="ARBA" id="ARBA00012438"/>
    </source>
</evidence>
<dbReference type="Pfam" id="PF02518">
    <property type="entry name" value="HATPase_c"/>
    <property type="match status" value="1"/>
</dbReference>
<feature type="transmembrane region" description="Helical" evidence="6">
    <location>
        <begin position="199"/>
        <end position="218"/>
    </location>
</feature>
<evidence type="ECO:0000313" key="8">
    <source>
        <dbReference type="EMBL" id="QAA33926.1"/>
    </source>
</evidence>
<feature type="transmembrane region" description="Helical" evidence="6">
    <location>
        <begin position="99"/>
        <end position="123"/>
    </location>
</feature>
<dbReference type="Pfam" id="PF17159">
    <property type="entry name" value="MASE3"/>
    <property type="match status" value="1"/>
</dbReference>
<keyword evidence="5" id="KW-0902">Two-component regulatory system</keyword>
<dbReference type="InterPro" id="IPR033425">
    <property type="entry name" value="MASE3"/>
</dbReference>
<dbReference type="InterPro" id="IPR003661">
    <property type="entry name" value="HisK_dim/P_dom"/>
</dbReference>
<dbReference type="SMART" id="SM00387">
    <property type="entry name" value="HATPase_c"/>
    <property type="match status" value="1"/>
</dbReference>
<dbReference type="GO" id="GO:0000155">
    <property type="term" value="F:phosphorelay sensor kinase activity"/>
    <property type="evidence" value="ECO:0007669"/>
    <property type="project" value="InterPro"/>
</dbReference>
<protein>
    <recommendedName>
        <fullName evidence="2">histidine kinase</fullName>
        <ecNumber evidence="2">2.7.13.3</ecNumber>
    </recommendedName>
</protein>
<evidence type="ECO:0000256" key="3">
    <source>
        <dbReference type="ARBA" id="ARBA00022553"/>
    </source>
</evidence>
<dbReference type="OrthoDB" id="9813394at2"/>
<dbReference type="SUPFAM" id="SSF47384">
    <property type="entry name" value="Homodimeric domain of signal transducing histidine kinase"/>
    <property type="match status" value="1"/>
</dbReference>
<keyword evidence="9" id="KW-1185">Reference proteome</keyword>
<dbReference type="PANTHER" id="PTHR43547">
    <property type="entry name" value="TWO-COMPONENT HISTIDINE KINASE"/>
    <property type="match status" value="1"/>
</dbReference>
<dbReference type="KEGG" id="cmah:C1I91_21095"/>
<feature type="transmembrane region" description="Helical" evidence="6">
    <location>
        <begin position="34"/>
        <end position="55"/>
    </location>
</feature>
<feature type="transmembrane region" description="Helical" evidence="6">
    <location>
        <begin position="135"/>
        <end position="154"/>
    </location>
</feature>
<dbReference type="RefSeq" id="WP_128214646.1">
    <property type="nucleotide sequence ID" value="NZ_CP025746.1"/>
</dbReference>
<keyword evidence="3" id="KW-0597">Phosphoprotein</keyword>
<dbReference type="InterPro" id="IPR036890">
    <property type="entry name" value="HATPase_C_sf"/>
</dbReference>
<gene>
    <name evidence="8" type="ORF">C1I91_21095</name>
</gene>
<dbReference type="Gene3D" id="1.10.287.130">
    <property type="match status" value="1"/>
</dbReference>
<dbReference type="Proteomes" id="UP000286268">
    <property type="component" value="Chromosome"/>
</dbReference>
<dbReference type="CDD" id="cd00082">
    <property type="entry name" value="HisKA"/>
    <property type="match status" value="1"/>
</dbReference>
<feature type="transmembrane region" description="Helical" evidence="6">
    <location>
        <begin position="67"/>
        <end position="87"/>
    </location>
</feature>
<organism evidence="8 9">
    <name type="scientific">Clostridium manihotivorum</name>
    <dbReference type="NCBI Taxonomy" id="2320868"/>
    <lineage>
        <taxon>Bacteria</taxon>
        <taxon>Bacillati</taxon>
        <taxon>Bacillota</taxon>
        <taxon>Clostridia</taxon>
        <taxon>Eubacteriales</taxon>
        <taxon>Clostridiaceae</taxon>
        <taxon>Clostridium</taxon>
    </lineage>
</organism>
<dbReference type="InterPro" id="IPR036097">
    <property type="entry name" value="HisK_dim/P_sf"/>
</dbReference>
<dbReference type="SUPFAM" id="SSF55874">
    <property type="entry name" value="ATPase domain of HSP90 chaperone/DNA topoisomerase II/histidine kinase"/>
    <property type="match status" value="1"/>
</dbReference>
<dbReference type="InterPro" id="IPR005467">
    <property type="entry name" value="His_kinase_dom"/>
</dbReference>
<evidence type="ECO:0000259" key="7">
    <source>
        <dbReference type="PROSITE" id="PS50109"/>
    </source>
</evidence>
<sequence>MYDNSIVKSKNIVLKLFVPILLIIILIYEKNGDYMFFHQFVEILCTTFGVSLTMFSMNRFNLRKNNLFNYIGLNFSVICIVNVIHILSYSGGKKYEDIISFTLIMSFIMNYLEYLIILMSLYFTKRSISYVKSGVIFAIASFVLFITLMSSYYYTNSDINSYNRSVFIKINWIVIIFMFIGIITITLKNRNTSRDAKKYIVIYTILVLIYESISRINFYNFSKTNYDVVLMSHIFKYLAFYTLFEGISKFLIQGTYNEMYDELKQMERDQNHYKSILQKRMALEIELKKMMEMSKNKYNTLINSISDSILIFEHGEISFVNSSADNLLKLLYKDRMKIERLSLDDFIEYISTFRRDNNEEINKLSFVIENSNGSSKVYDLNLECINNSICVVDIRDITDIGKVRTLKSELDNYIKDEKTKRQFYTNISHELRTPINVIYSALQLNDLYLEEKKKDGLEKNSENIKRNCLRLIRTINNFIDTNKISEGYLTPTMSIYNIVYLVENVAQSTLEYVNRFKMELTFDADEEEIYVNCDMELLERVILNLLSNSVKYGRPGGYIFVSISCSDSDVSICILNDSKRISEQEQSYIFDKFSKAQYDLNSRKEGSGLGLFISKALVELQGGEIKLDTFENGNRFTIRFDRIKDYKCDYKMFTNNKFNELKEKVDIEFSDIYN</sequence>
<dbReference type="EMBL" id="CP025746">
    <property type="protein sequence ID" value="QAA33926.1"/>
    <property type="molecule type" value="Genomic_DNA"/>
</dbReference>
<evidence type="ECO:0000256" key="6">
    <source>
        <dbReference type="SAM" id="Phobius"/>
    </source>
</evidence>
<comment type="catalytic activity">
    <reaction evidence="1">
        <text>ATP + protein L-histidine = ADP + protein N-phospho-L-histidine.</text>
        <dbReference type="EC" id="2.7.13.3"/>
    </reaction>
</comment>
<accession>A0A410DXL2</accession>
<evidence type="ECO:0000256" key="1">
    <source>
        <dbReference type="ARBA" id="ARBA00000085"/>
    </source>
</evidence>
<dbReference type="PANTHER" id="PTHR43547:SF2">
    <property type="entry name" value="HYBRID SIGNAL TRANSDUCTION HISTIDINE KINASE C"/>
    <property type="match status" value="1"/>
</dbReference>
<evidence type="ECO:0000256" key="4">
    <source>
        <dbReference type="ARBA" id="ARBA00022777"/>
    </source>
</evidence>
<keyword evidence="6" id="KW-1133">Transmembrane helix</keyword>
<dbReference type="AlphaFoldDB" id="A0A410DXL2"/>
<proteinExistence type="predicted"/>
<dbReference type="EC" id="2.7.13.3" evidence="2"/>
<keyword evidence="6" id="KW-0472">Membrane</keyword>
<dbReference type="InterPro" id="IPR003594">
    <property type="entry name" value="HATPase_dom"/>
</dbReference>
<name>A0A410DXL2_9CLOT</name>
<dbReference type="Pfam" id="PF00512">
    <property type="entry name" value="HisKA"/>
    <property type="match status" value="1"/>
</dbReference>
<dbReference type="PROSITE" id="PS50109">
    <property type="entry name" value="HIS_KIN"/>
    <property type="match status" value="1"/>
</dbReference>
<feature type="domain" description="Histidine kinase" evidence="7">
    <location>
        <begin position="426"/>
        <end position="644"/>
    </location>
</feature>
<keyword evidence="4" id="KW-0808">Transferase</keyword>
<evidence type="ECO:0000256" key="5">
    <source>
        <dbReference type="ARBA" id="ARBA00023012"/>
    </source>
</evidence>
<evidence type="ECO:0000313" key="9">
    <source>
        <dbReference type="Proteomes" id="UP000286268"/>
    </source>
</evidence>
<feature type="transmembrane region" description="Helical" evidence="6">
    <location>
        <begin position="166"/>
        <end position="187"/>
    </location>
</feature>
<reference evidence="8 9" key="1">
    <citation type="submission" date="2018-01" db="EMBL/GenBank/DDBJ databases">
        <title>Genome Sequencing and Assembly of Anaerobacter polyendosporus strain CT4.</title>
        <authorList>
            <person name="Tachaapaikoon C."/>
            <person name="Sutheeworapong S."/>
            <person name="Jenjaroenpun P."/>
            <person name="Wongsurawat T."/>
            <person name="Nookeaw I."/>
            <person name="Cheawchanlertfa P."/>
            <person name="Kosugi A."/>
            <person name="Cheevadhanarak S."/>
            <person name="Ratanakhanokchai K."/>
        </authorList>
    </citation>
    <scope>NUCLEOTIDE SEQUENCE [LARGE SCALE GENOMIC DNA]</scope>
    <source>
        <strain evidence="8 9">CT4</strain>
    </source>
</reference>
<feature type="transmembrane region" description="Helical" evidence="6">
    <location>
        <begin position="12"/>
        <end position="28"/>
    </location>
</feature>
<keyword evidence="4" id="KW-0418">Kinase</keyword>
<dbReference type="SMART" id="SM00388">
    <property type="entry name" value="HisKA"/>
    <property type="match status" value="1"/>
</dbReference>